<keyword evidence="2" id="KW-1185">Reference proteome</keyword>
<organism evidence="1 2">
    <name type="scientific">Vaccinium darrowii</name>
    <dbReference type="NCBI Taxonomy" id="229202"/>
    <lineage>
        <taxon>Eukaryota</taxon>
        <taxon>Viridiplantae</taxon>
        <taxon>Streptophyta</taxon>
        <taxon>Embryophyta</taxon>
        <taxon>Tracheophyta</taxon>
        <taxon>Spermatophyta</taxon>
        <taxon>Magnoliopsida</taxon>
        <taxon>eudicotyledons</taxon>
        <taxon>Gunneridae</taxon>
        <taxon>Pentapetalae</taxon>
        <taxon>asterids</taxon>
        <taxon>Ericales</taxon>
        <taxon>Ericaceae</taxon>
        <taxon>Vaccinioideae</taxon>
        <taxon>Vaccinieae</taxon>
        <taxon>Vaccinium</taxon>
    </lineage>
</organism>
<evidence type="ECO:0000313" key="1">
    <source>
        <dbReference type="EMBL" id="KAH7860104.1"/>
    </source>
</evidence>
<protein>
    <submittedName>
        <fullName evidence="1">Uncharacterized protein</fullName>
    </submittedName>
</protein>
<comment type="caution">
    <text evidence="1">The sequence shown here is derived from an EMBL/GenBank/DDBJ whole genome shotgun (WGS) entry which is preliminary data.</text>
</comment>
<gene>
    <name evidence="1" type="ORF">Vadar_009386</name>
</gene>
<accession>A0ACB7Z352</accession>
<dbReference type="EMBL" id="CM037154">
    <property type="protein sequence ID" value="KAH7860104.1"/>
    <property type="molecule type" value="Genomic_DNA"/>
</dbReference>
<proteinExistence type="predicted"/>
<evidence type="ECO:0000313" key="2">
    <source>
        <dbReference type="Proteomes" id="UP000828048"/>
    </source>
</evidence>
<name>A0ACB7Z352_9ERIC</name>
<dbReference type="Proteomes" id="UP000828048">
    <property type="component" value="Chromosome 4"/>
</dbReference>
<reference evidence="1 2" key="1">
    <citation type="journal article" date="2021" name="Hortic Res">
        <title>High-quality reference genome and annotation aids understanding of berry development for evergreen blueberry (Vaccinium darrowii).</title>
        <authorList>
            <person name="Yu J."/>
            <person name="Hulse-Kemp A.M."/>
            <person name="Babiker E."/>
            <person name="Staton M."/>
        </authorList>
    </citation>
    <scope>NUCLEOTIDE SEQUENCE [LARGE SCALE GENOMIC DNA]</scope>
    <source>
        <strain evidence="2">cv. NJ 8807/NJ 8810</strain>
        <tissue evidence="1">Young leaf</tissue>
    </source>
</reference>
<sequence>MTGAMMEYLDPTITEYPHPTFTLYISFGGRIVRREEIKYDGGLTVEVKVSPESCTYSDVVYSSRDFGLKGTFSIYYMQPNFGMKSTLVALTNDGELSNVFAIGGSKNENNLFVDGGYEGDEEEEEEDACQNVVEPPKVPLPESSKSLPEHEKQPYIVMAKLDASQLAEEKPPRAQKPRKVYMQNRIALPSVVKLMQKLTEEQREAVKSMGLGGLLELRCSRLHHDLLEWLVDNFDPSRCLLRVHERELVLIVTEVQRFLGIHGCGLDIMLTGFSDDGFKKLCDDLKVNKGSLMLKDLGDCNNVTLKFNRIFVLYMLGSFLCPTSQPYVPQNYVHVVRDVDTLNGRNWAKLTLQCLANGISESKRLERRCTNGCLFLLELFYVERVIPATCRVVRDPSMTPLAYCGLKKSAIFIGRHQREQKSYVEEDHDEEFEDISLPLVFVRTEECSRYPEHHCSTQRAETRNVSWAILPSRLFTYQQQFFERMNQYDTNAKAPILCREGVAEHNSSWRGVGGGAAALEEPDLGSWSLFYGREALYTTKLRPFTFNEFSITGICMANMMIYSPANILVDTPTH</sequence>